<evidence type="ECO:0000256" key="1">
    <source>
        <dbReference type="ARBA" id="ARBA00005854"/>
    </source>
</evidence>
<protein>
    <submittedName>
        <fullName evidence="5">2-hydroxyacid dehydrogenase</fullName>
    </submittedName>
</protein>
<dbReference type="AlphaFoldDB" id="A0A0A3J5D7"/>
<keyword evidence="6" id="KW-1185">Reference proteome</keyword>
<comment type="similarity">
    <text evidence="1">Belongs to the D-isomer specific 2-hydroxyacid dehydrogenase family.</text>
</comment>
<dbReference type="SUPFAM" id="SSF51735">
    <property type="entry name" value="NAD(P)-binding Rossmann-fold domains"/>
    <property type="match status" value="1"/>
</dbReference>
<dbReference type="PANTHER" id="PTHR43761:SF1">
    <property type="entry name" value="D-ISOMER SPECIFIC 2-HYDROXYACID DEHYDROGENASE CATALYTIC DOMAIN-CONTAINING PROTEIN-RELATED"/>
    <property type="match status" value="1"/>
</dbReference>
<dbReference type="GO" id="GO:0016616">
    <property type="term" value="F:oxidoreductase activity, acting on the CH-OH group of donors, NAD or NADP as acceptor"/>
    <property type="evidence" value="ECO:0007669"/>
    <property type="project" value="InterPro"/>
</dbReference>
<dbReference type="EMBL" id="JPVQ01000012">
    <property type="protein sequence ID" value="KGR90940.1"/>
    <property type="molecule type" value="Genomic_DNA"/>
</dbReference>
<evidence type="ECO:0000256" key="2">
    <source>
        <dbReference type="ARBA" id="ARBA00023002"/>
    </source>
</evidence>
<keyword evidence="3" id="KW-0520">NAD</keyword>
<evidence type="ECO:0000313" key="5">
    <source>
        <dbReference type="EMBL" id="KGR90940.1"/>
    </source>
</evidence>
<evidence type="ECO:0000313" key="6">
    <source>
        <dbReference type="Proteomes" id="UP000030595"/>
    </source>
</evidence>
<accession>A0A0A3J5D7</accession>
<reference evidence="5 6" key="1">
    <citation type="submission" date="2014-02" db="EMBL/GenBank/DDBJ databases">
        <title>Draft genome sequence of Lysinibacillus massiliensis CCUG 49529.</title>
        <authorList>
            <person name="Zhang F."/>
            <person name="Wang G."/>
            <person name="Zhang L."/>
        </authorList>
    </citation>
    <scope>NUCLEOTIDE SEQUENCE [LARGE SCALE GENOMIC DNA]</scope>
    <source>
        <strain evidence="5 6">CCUG 49529</strain>
    </source>
</reference>
<gene>
    <name evidence="5" type="ORF">CD30_08585</name>
</gene>
<evidence type="ECO:0000259" key="4">
    <source>
        <dbReference type="Pfam" id="PF02826"/>
    </source>
</evidence>
<dbReference type="OrthoDB" id="9805416at2"/>
<dbReference type="Pfam" id="PF02826">
    <property type="entry name" value="2-Hacid_dh_C"/>
    <property type="match status" value="1"/>
</dbReference>
<dbReference type="SUPFAM" id="SSF52283">
    <property type="entry name" value="Formate/glycerate dehydrogenase catalytic domain-like"/>
    <property type="match status" value="1"/>
</dbReference>
<dbReference type="PROSITE" id="PS00671">
    <property type="entry name" value="D_2_HYDROXYACID_DH_3"/>
    <property type="match status" value="1"/>
</dbReference>
<name>A0A0A3J5D7_9BACL</name>
<dbReference type="GO" id="GO:0051287">
    <property type="term" value="F:NAD binding"/>
    <property type="evidence" value="ECO:0007669"/>
    <property type="project" value="InterPro"/>
</dbReference>
<dbReference type="Gene3D" id="3.40.50.720">
    <property type="entry name" value="NAD(P)-binding Rossmann-like Domain"/>
    <property type="match status" value="2"/>
</dbReference>
<keyword evidence="2" id="KW-0560">Oxidoreductase</keyword>
<dbReference type="InterPro" id="IPR050418">
    <property type="entry name" value="D-iso_2-hydroxyacid_DH_PdxB"/>
</dbReference>
<dbReference type="PANTHER" id="PTHR43761">
    <property type="entry name" value="D-ISOMER SPECIFIC 2-HYDROXYACID DEHYDROGENASE FAMILY PROTEIN (AFU_ORTHOLOGUE AFUA_1G13630)"/>
    <property type="match status" value="1"/>
</dbReference>
<evidence type="ECO:0000256" key="3">
    <source>
        <dbReference type="ARBA" id="ARBA00023027"/>
    </source>
</evidence>
<dbReference type="RefSeq" id="WP_036175182.1">
    <property type="nucleotide sequence ID" value="NZ_AVCZ01000012.1"/>
</dbReference>
<comment type="caution">
    <text evidence="5">The sequence shown here is derived from an EMBL/GenBank/DDBJ whole genome shotgun (WGS) entry which is preliminary data.</text>
</comment>
<feature type="domain" description="D-isomer specific 2-hydroxyacid dehydrogenase NAD-binding" evidence="4">
    <location>
        <begin position="110"/>
        <end position="295"/>
    </location>
</feature>
<sequence length="329" mass="36715">MKVLVIGKEDRYLKYMPDKDIAKNAELIICPIGTSDEVLIEKGKEAEYLIVDAIGSVSKKVIEHLPKLKLIHSEGVGYNGIDIQTAKEKGVFVCNNKGINAGAVAEQTILLMLGLLRDVVTGDQKVREGLQIQTKEKAMVEGITELADCKIGLVGFGDIAKATAKRLTPFECELYYWNRTRQSKEIEEEYGVSYLELDELVKECDFISLHVAVTEETTEIINKEFLKKMKKSAYVINTARGELVDNVAMREALINGEIKGAGFDTVHPEPTQKDNPLVALPEEVAHKVIFSPHIGGITRSTFYRAHLNIWSNIELVENNKRPNYIVNGL</sequence>
<dbReference type="InterPro" id="IPR006140">
    <property type="entry name" value="D-isomer_DH_NAD-bd"/>
</dbReference>
<proteinExistence type="inferred from homology"/>
<organism evidence="5 6">
    <name type="scientific">Ureibacillus massiliensis 4400831 = CIP 108448 = CCUG 49529</name>
    <dbReference type="NCBI Taxonomy" id="1211035"/>
    <lineage>
        <taxon>Bacteria</taxon>
        <taxon>Bacillati</taxon>
        <taxon>Bacillota</taxon>
        <taxon>Bacilli</taxon>
        <taxon>Bacillales</taxon>
        <taxon>Caryophanaceae</taxon>
        <taxon>Ureibacillus</taxon>
    </lineage>
</organism>
<dbReference type="InterPro" id="IPR029753">
    <property type="entry name" value="D-isomer_DH_CS"/>
</dbReference>
<dbReference type="eggNOG" id="COG1052">
    <property type="taxonomic scope" value="Bacteria"/>
</dbReference>
<dbReference type="InterPro" id="IPR036291">
    <property type="entry name" value="NAD(P)-bd_dom_sf"/>
</dbReference>
<dbReference type="Proteomes" id="UP000030595">
    <property type="component" value="Unassembled WGS sequence"/>
</dbReference>